<feature type="compositionally biased region" description="Acidic residues" evidence="1">
    <location>
        <begin position="173"/>
        <end position="182"/>
    </location>
</feature>
<proteinExistence type="predicted"/>
<evidence type="ECO:0000313" key="3">
    <source>
        <dbReference type="Proteomes" id="UP000319731"/>
    </source>
</evidence>
<organism evidence="2 3">
    <name type="scientific">Synchytrium microbalum</name>
    <dbReference type="NCBI Taxonomy" id="1806994"/>
    <lineage>
        <taxon>Eukaryota</taxon>
        <taxon>Fungi</taxon>
        <taxon>Fungi incertae sedis</taxon>
        <taxon>Chytridiomycota</taxon>
        <taxon>Chytridiomycota incertae sedis</taxon>
        <taxon>Chytridiomycetes</taxon>
        <taxon>Synchytriales</taxon>
        <taxon>Synchytriaceae</taxon>
        <taxon>Synchytrium</taxon>
    </lineage>
</organism>
<protein>
    <recommendedName>
        <fullName evidence="4">DUF1168 domain-containing protein</fullName>
    </recommendedName>
</protein>
<dbReference type="GO" id="GO:0003725">
    <property type="term" value="F:double-stranded RNA binding"/>
    <property type="evidence" value="ECO:0007669"/>
    <property type="project" value="InterPro"/>
</dbReference>
<dbReference type="InterPro" id="IPR009548">
    <property type="entry name" value="Prkrip1"/>
</dbReference>
<evidence type="ECO:0000256" key="1">
    <source>
        <dbReference type="SAM" id="MobiDB-lite"/>
    </source>
</evidence>
<dbReference type="PANTHER" id="PTHR13507">
    <property type="entry name" value="PRKR-INTERACTING PROTEIN 1"/>
    <property type="match status" value="1"/>
</dbReference>
<dbReference type="GO" id="GO:0004860">
    <property type="term" value="F:protein kinase inhibitor activity"/>
    <property type="evidence" value="ECO:0007669"/>
    <property type="project" value="TreeGrafter"/>
</dbReference>
<keyword evidence="3" id="KW-1185">Reference proteome</keyword>
<feature type="region of interest" description="Disordered" evidence="1">
    <location>
        <begin position="111"/>
        <end position="182"/>
    </location>
</feature>
<feature type="region of interest" description="Disordered" evidence="1">
    <location>
        <begin position="1"/>
        <end position="87"/>
    </location>
</feature>
<dbReference type="Proteomes" id="UP000319731">
    <property type="component" value="Unassembled WGS sequence"/>
</dbReference>
<dbReference type="GO" id="GO:0019901">
    <property type="term" value="F:protein kinase binding"/>
    <property type="evidence" value="ECO:0007669"/>
    <property type="project" value="TreeGrafter"/>
</dbReference>
<dbReference type="EMBL" id="QEAO01000022">
    <property type="protein sequence ID" value="TPX33214.1"/>
    <property type="molecule type" value="Genomic_DNA"/>
</dbReference>
<feature type="compositionally biased region" description="Basic residues" evidence="1">
    <location>
        <begin position="139"/>
        <end position="154"/>
    </location>
</feature>
<sequence>MESPGYSGAKKTTRKHNSSDSDSDADTSTRKKRGTGPVAAQATKLERLMNKIDKPIELPQAANTKLHKERAPKEFNMNVQGSSAGAGSGEFHVYRAIRRKEYGRVKAMEENAQIEKEDLEYHQRVAQTREEEDRETAKKRAKRQKRKTKLKLNKQSKGADGGDDSKDTPNDGGDGEEGNDEE</sequence>
<dbReference type="RefSeq" id="XP_031024256.1">
    <property type="nucleotide sequence ID" value="XM_031169756.1"/>
</dbReference>
<accession>A0A507C520</accession>
<evidence type="ECO:0000313" key="2">
    <source>
        <dbReference type="EMBL" id="TPX33214.1"/>
    </source>
</evidence>
<dbReference type="AlphaFoldDB" id="A0A507C520"/>
<feature type="compositionally biased region" description="Basic and acidic residues" evidence="1">
    <location>
        <begin position="111"/>
        <end position="138"/>
    </location>
</feature>
<dbReference type="GeneID" id="42005053"/>
<evidence type="ECO:0008006" key="4">
    <source>
        <dbReference type="Google" id="ProtNLM"/>
    </source>
</evidence>
<dbReference type="OrthoDB" id="10067079at2759"/>
<dbReference type="GO" id="GO:0005730">
    <property type="term" value="C:nucleolus"/>
    <property type="evidence" value="ECO:0007669"/>
    <property type="project" value="TreeGrafter"/>
</dbReference>
<feature type="compositionally biased region" description="Basic and acidic residues" evidence="1">
    <location>
        <begin position="44"/>
        <end position="56"/>
    </location>
</feature>
<dbReference type="PANTHER" id="PTHR13507:SF0">
    <property type="entry name" value="PRKR-INTERACTING PROTEIN 1"/>
    <property type="match status" value="1"/>
</dbReference>
<reference evidence="2 3" key="1">
    <citation type="journal article" date="2019" name="Sci. Rep.">
        <title>Comparative genomics of chytrid fungi reveal insights into the obligate biotrophic and pathogenic lifestyle of Synchytrium endobioticum.</title>
        <authorList>
            <person name="van de Vossenberg B.T.L.H."/>
            <person name="Warris S."/>
            <person name="Nguyen H.D.T."/>
            <person name="van Gent-Pelzer M.P.E."/>
            <person name="Joly D.L."/>
            <person name="van de Geest H.C."/>
            <person name="Bonants P.J.M."/>
            <person name="Smith D.S."/>
            <person name="Levesque C.A."/>
            <person name="van der Lee T.A.J."/>
        </authorList>
    </citation>
    <scope>NUCLEOTIDE SEQUENCE [LARGE SCALE GENOMIC DNA]</scope>
    <source>
        <strain evidence="2 3">JEL517</strain>
    </source>
</reference>
<dbReference type="Pfam" id="PF06658">
    <property type="entry name" value="DUF1168"/>
    <property type="match status" value="1"/>
</dbReference>
<gene>
    <name evidence="2" type="ORF">SmJEL517_g03828</name>
</gene>
<comment type="caution">
    <text evidence="2">The sequence shown here is derived from an EMBL/GenBank/DDBJ whole genome shotgun (WGS) entry which is preliminary data.</text>
</comment>
<dbReference type="STRING" id="1806994.A0A507C520"/>
<name>A0A507C520_9FUNG</name>